<accession>A0A7D4ANT5</accession>
<organism evidence="1 2">
    <name type="scientific">Actinomadura verrucosospora</name>
    <dbReference type="NCBI Taxonomy" id="46165"/>
    <lineage>
        <taxon>Bacteria</taxon>
        <taxon>Bacillati</taxon>
        <taxon>Actinomycetota</taxon>
        <taxon>Actinomycetes</taxon>
        <taxon>Streptosporangiales</taxon>
        <taxon>Thermomonosporaceae</taxon>
        <taxon>Actinomadura</taxon>
    </lineage>
</organism>
<keyword evidence="2" id="KW-1185">Reference proteome</keyword>
<sequence>MPWITISEVRGADDGTRIGIALEGWTGEADGAGRPIAETRYLCVPYEALRAAPVSYAGLYEALAAAAPPFPAEGLDLRVPVLDPARPAAAIERFGVQRVATAAALLLDGPVTITNAPDFSALDRLAFLDTVAALLPYGWRTRFSAATWDQSGNRNVSLAFARRTRDRTAELDWRTPRLPERHTAGRVYAEKLVELLGEGGRSPADVIAHLAAAGEPLADADPGAAIRVLGAFDRTVSVVQEERDPADVRELVRSGRYRELSDADARSALSTLIRADDPGDVPLLRACWTAGAPFQELCGAARRVVWGGSTAVDGRDAARYVELAGDLGRADDLLAVLVGPAGRGEDETVGAATAALIVLEAVDPAAAAQWPATLDALAASSGVVCALMTELAFGPPDSLVAWCRILTRHLPASLLDPFCDVLFVPLRQVEPKGLAELAEHGTGCVSDLVTLASDMRRLGYVLPGLADWLTARERVPAGEGMQLTIRLTQARSSDAGERGVLDGLLLWLGAPPRHVTGVPAGGHEGYWDGFRSVWTRAMPAPRTDRRPEILASWVRAGGWAGSASGADAVLRLVRELTVGLPDEGRPLARALLEARARVPGIGDAAIYPIWREDAARRWPELRNEFSA</sequence>
<gene>
    <name evidence="1" type="ORF">ACTIVE_4549</name>
</gene>
<proteinExistence type="predicted"/>
<dbReference type="Proteomes" id="UP000501240">
    <property type="component" value="Chromosome"/>
</dbReference>
<evidence type="ECO:0000313" key="1">
    <source>
        <dbReference type="EMBL" id="QKG22908.1"/>
    </source>
</evidence>
<reference evidence="1 2" key="1">
    <citation type="submission" date="2020-05" db="EMBL/GenBank/DDBJ databases">
        <title>Actinomadura verrucosospora NRRL-B18236 (PFL_A860) Genome sequencing and assembly.</title>
        <authorList>
            <person name="Samborskyy M."/>
        </authorList>
    </citation>
    <scope>NUCLEOTIDE SEQUENCE [LARGE SCALE GENOMIC DNA]</scope>
    <source>
        <strain evidence="1 2">NRRL:B18236</strain>
    </source>
</reference>
<name>A0A7D4ANT5_ACTVE</name>
<evidence type="ECO:0000313" key="2">
    <source>
        <dbReference type="Proteomes" id="UP000501240"/>
    </source>
</evidence>
<dbReference type="AlphaFoldDB" id="A0A7D4ANT5"/>
<dbReference type="EMBL" id="CP053892">
    <property type="protein sequence ID" value="QKG22908.1"/>
    <property type="molecule type" value="Genomic_DNA"/>
</dbReference>
<protein>
    <submittedName>
        <fullName evidence="1">Uncharacterized protein</fullName>
    </submittedName>
</protein>